<evidence type="ECO:0008006" key="3">
    <source>
        <dbReference type="Google" id="ProtNLM"/>
    </source>
</evidence>
<sequence length="190" mass="21217">MGRMTRRERGELCDAVMERFRAAPSARVPGTHRDLCRRTGEVMSELLGARVELRFVALRDAPFSGATVRLADGGYVVFCARSRSWYHRLGILLHELAHVVLDHRLDPASDGGGLRRFAPHLPERAARIVAGRSDHTVEEEREAEELADLLLERLTGWDDAAAELPPAEAAPQVRRIAEGLVHYPAKDARR</sequence>
<comment type="caution">
    <text evidence="1">The sequence shown here is derived from an EMBL/GenBank/DDBJ whole genome shotgun (WGS) entry which is preliminary data.</text>
</comment>
<evidence type="ECO:0000313" key="2">
    <source>
        <dbReference type="Proteomes" id="UP000316706"/>
    </source>
</evidence>
<protein>
    <recommendedName>
        <fullName evidence="3">IrrE N-terminal-like domain-containing protein</fullName>
    </recommendedName>
</protein>
<dbReference type="EMBL" id="VFPO01000001">
    <property type="protein sequence ID" value="TQM67003.1"/>
    <property type="molecule type" value="Genomic_DNA"/>
</dbReference>
<gene>
    <name evidence="1" type="ORF">FHX41_0600</name>
</gene>
<accession>A0A543I8V0</accession>
<reference evidence="1 2" key="1">
    <citation type="submission" date="2019-06" db="EMBL/GenBank/DDBJ databases">
        <title>Sequencing the genomes of 1000 actinobacteria strains.</title>
        <authorList>
            <person name="Klenk H.-P."/>
        </authorList>
    </citation>
    <scope>NUCLEOTIDE SEQUENCE [LARGE SCALE GENOMIC DNA]</scope>
    <source>
        <strain evidence="1 2">DSM 45043</strain>
    </source>
</reference>
<evidence type="ECO:0000313" key="1">
    <source>
        <dbReference type="EMBL" id="TQM67003.1"/>
    </source>
</evidence>
<dbReference type="AlphaFoldDB" id="A0A543I8V0"/>
<dbReference type="Proteomes" id="UP000316706">
    <property type="component" value="Unassembled WGS sequence"/>
</dbReference>
<name>A0A543I8V0_9ACTN</name>
<organism evidence="1 2">
    <name type="scientific">Actinomadura hallensis</name>
    <dbReference type="NCBI Taxonomy" id="337895"/>
    <lineage>
        <taxon>Bacteria</taxon>
        <taxon>Bacillati</taxon>
        <taxon>Actinomycetota</taxon>
        <taxon>Actinomycetes</taxon>
        <taxon>Streptosporangiales</taxon>
        <taxon>Thermomonosporaceae</taxon>
        <taxon>Actinomadura</taxon>
    </lineage>
</organism>
<keyword evidence="2" id="KW-1185">Reference proteome</keyword>
<proteinExistence type="predicted"/>